<evidence type="ECO:0000256" key="4">
    <source>
        <dbReference type="PROSITE-ProRule" id="PRU00027"/>
    </source>
</evidence>
<sequence>GLPWLRCRCGDPYQPPSLQLKFPRRAHALFSLQRHQNFEAEIMAEGGDGSAQDIHQPSKKTKSEVWAYFGFLKNAEGQLIEDGYPVCRTCRKQVSAKGSNTSNLMAHLRDHHPRLYSQCKVS</sequence>
<dbReference type="EMBL" id="HAEJ01012146">
    <property type="protein sequence ID" value="SBS52603.1"/>
    <property type="molecule type" value="Transcribed_RNA"/>
</dbReference>
<accession>A0A1A8V003</accession>
<reference evidence="6" key="2">
    <citation type="submission" date="2016-06" db="EMBL/GenBank/DDBJ databases">
        <title>The genome of a short-lived fish provides insights into sex chromosome evolution and the genetic control of aging.</title>
        <authorList>
            <person name="Reichwald K."/>
            <person name="Felder M."/>
            <person name="Petzold A."/>
            <person name="Koch P."/>
            <person name="Groth M."/>
            <person name="Platzer M."/>
        </authorList>
    </citation>
    <scope>NUCLEOTIDE SEQUENCE</scope>
    <source>
        <tissue evidence="6">Brain</tissue>
    </source>
</reference>
<dbReference type="SUPFAM" id="SSF57667">
    <property type="entry name" value="beta-beta-alpha zinc fingers"/>
    <property type="match status" value="1"/>
</dbReference>
<feature type="domain" description="BED-type" evidence="5">
    <location>
        <begin position="60"/>
        <end position="119"/>
    </location>
</feature>
<gene>
    <name evidence="6" type="primary">ZGC:161969</name>
</gene>
<dbReference type="InterPro" id="IPR003656">
    <property type="entry name" value="Znf_BED"/>
</dbReference>
<dbReference type="SMART" id="SM00614">
    <property type="entry name" value="ZnF_BED"/>
    <property type="match status" value="1"/>
</dbReference>
<dbReference type="GO" id="GO:0008270">
    <property type="term" value="F:zinc ion binding"/>
    <property type="evidence" value="ECO:0007669"/>
    <property type="project" value="UniProtKB-KW"/>
</dbReference>
<reference evidence="6" key="1">
    <citation type="submission" date="2016-05" db="EMBL/GenBank/DDBJ databases">
        <authorList>
            <person name="Lavstsen T."/>
            <person name="Jespersen J.S."/>
        </authorList>
    </citation>
    <scope>NUCLEOTIDE SEQUENCE</scope>
    <source>
        <tissue evidence="6">Brain</tissue>
    </source>
</reference>
<keyword evidence="3" id="KW-0862">Zinc</keyword>
<evidence type="ECO:0000313" key="6">
    <source>
        <dbReference type="EMBL" id="SBS52603.1"/>
    </source>
</evidence>
<name>A0A1A8V003_NOTFU</name>
<evidence type="ECO:0000256" key="1">
    <source>
        <dbReference type="ARBA" id="ARBA00022723"/>
    </source>
</evidence>
<evidence type="ECO:0000256" key="3">
    <source>
        <dbReference type="ARBA" id="ARBA00022833"/>
    </source>
</evidence>
<organism evidence="6">
    <name type="scientific">Nothobranchius furzeri</name>
    <name type="common">Turquoise killifish</name>
    <dbReference type="NCBI Taxonomy" id="105023"/>
    <lineage>
        <taxon>Eukaryota</taxon>
        <taxon>Metazoa</taxon>
        <taxon>Chordata</taxon>
        <taxon>Craniata</taxon>
        <taxon>Vertebrata</taxon>
        <taxon>Euteleostomi</taxon>
        <taxon>Actinopterygii</taxon>
        <taxon>Neopterygii</taxon>
        <taxon>Teleostei</taxon>
        <taxon>Neoteleostei</taxon>
        <taxon>Acanthomorphata</taxon>
        <taxon>Ovalentaria</taxon>
        <taxon>Atherinomorphae</taxon>
        <taxon>Cyprinodontiformes</taxon>
        <taxon>Nothobranchiidae</taxon>
        <taxon>Nothobranchius</taxon>
    </lineage>
</organism>
<feature type="non-terminal residue" evidence="6">
    <location>
        <position position="1"/>
    </location>
</feature>
<dbReference type="AlphaFoldDB" id="A0A1A8V003"/>
<dbReference type="InterPro" id="IPR036236">
    <property type="entry name" value="Znf_C2H2_sf"/>
</dbReference>
<keyword evidence="2 4" id="KW-0863">Zinc-finger</keyword>
<evidence type="ECO:0000259" key="5">
    <source>
        <dbReference type="PROSITE" id="PS50808"/>
    </source>
</evidence>
<dbReference type="Pfam" id="PF02892">
    <property type="entry name" value="zf-BED"/>
    <property type="match status" value="1"/>
</dbReference>
<dbReference type="PROSITE" id="PS50808">
    <property type="entry name" value="ZF_BED"/>
    <property type="match status" value="1"/>
</dbReference>
<protein>
    <submittedName>
        <fullName evidence="6">Zgc:161969</fullName>
    </submittedName>
</protein>
<evidence type="ECO:0000256" key="2">
    <source>
        <dbReference type="ARBA" id="ARBA00022771"/>
    </source>
</evidence>
<proteinExistence type="predicted"/>
<keyword evidence="1" id="KW-0479">Metal-binding</keyword>
<dbReference type="GO" id="GO:0003677">
    <property type="term" value="F:DNA binding"/>
    <property type="evidence" value="ECO:0007669"/>
    <property type="project" value="InterPro"/>
</dbReference>